<keyword evidence="1" id="KW-0175">Coiled coil</keyword>
<evidence type="ECO:0000313" key="2">
    <source>
        <dbReference type="EMBL" id="MFD1063225.1"/>
    </source>
</evidence>
<name>A0ABW3N9F0_9FLAO</name>
<organism evidence="2 3">
    <name type="scientific">Winogradskyella litorisediminis</name>
    <dbReference type="NCBI Taxonomy" id="1156618"/>
    <lineage>
        <taxon>Bacteria</taxon>
        <taxon>Pseudomonadati</taxon>
        <taxon>Bacteroidota</taxon>
        <taxon>Flavobacteriia</taxon>
        <taxon>Flavobacteriales</taxon>
        <taxon>Flavobacteriaceae</taxon>
        <taxon>Winogradskyella</taxon>
    </lineage>
</organism>
<comment type="caution">
    <text evidence="2">The sequence shown here is derived from an EMBL/GenBank/DDBJ whole genome shotgun (WGS) entry which is preliminary data.</text>
</comment>
<reference evidence="3" key="1">
    <citation type="journal article" date="2019" name="Int. J. Syst. Evol. Microbiol.">
        <title>The Global Catalogue of Microorganisms (GCM) 10K type strain sequencing project: providing services to taxonomists for standard genome sequencing and annotation.</title>
        <authorList>
            <consortium name="The Broad Institute Genomics Platform"/>
            <consortium name="The Broad Institute Genome Sequencing Center for Infectious Disease"/>
            <person name="Wu L."/>
            <person name="Ma J."/>
        </authorList>
    </citation>
    <scope>NUCLEOTIDE SEQUENCE [LARGE SCALE GENOMIC DNA]</scope>
    <source>
        <strain evidence="3">CCUG 62215</strain>
    </source>
</reference>
<protein>
    <recommendedName>
        <fullName evidence="4">YD repeat-containing protein</fullName>
    </recommendedName>
</protein>
<evidence type="ECO:0008006" key="4">
    <source>
        <dbReference type="Google" id="ProtNLM"/>
    </source>
</evidence>
<dbReference type="EMBL" id="JBHTJL010000009">
    <property type="protein sequence ID" value="MFD1063225.1"/>
    <property type="molecule type" value="Genomic_DNA"/>
</dbReference>
<sequence length="229" mass="26601">MKTIKIISSLLIAGVVMTSCNDKVNNEDTAKLNVSDNTEIKLTNESGQLEEKRQMEVMTKEYAMKDGSEISYTYTEDGVTSLRDWDAYNIMSYEMGEIENANFKTTNKRITNLYGTVMSLGETIPAWLKTEEVMEDITDIQKEYKEYLEEKNASANERQENLEELNEQFADLREELNETIDEYLKINQEAIAKFNKKLEKGKLDKAIEKFNNKMDEKEKIADYEEKNNK</sequence>
<gene>
    <name evidence="2" type="ORF">ACFQ1Q_08190</name>
</gene>
<proteinExistence type="predicted"/>
<dbReference type="Proteomes" id="UP001597013">
    <property type="component" value="Unassembled WGS sequence"/>
</dbReference>
<dbReference type="PROSITE" id="PS51257">
    <property type="entry name" value="PROKAR_LIPOPROTEIN"/>
    <property type="match status" value="1"/>
</dbReference>
<evidence type="ECO:0000313" key="3">
    <source>
        <dbReference type="Proteomes" id="UP001597013"/>
    </source>
</evidence>
<evidence type="ECO:0000256" key="1">
    <source>
        <dbReference type="SAM" id="Coils"/>
    </source>
</evidence>
<feature type="coiled-coil region" evidence="1">
    <location>
        <begin position="130"/>
        <end position="227"/>
    </location>
</feature>
<keyword evidence="3" id="KW-1185">Reference proteome</keyword>
<accession>A0ABW3N9F0</accession>
<dbReference type="RefSeq" id="WP_386129788.1">
    <property type="nucleotide sequence ID" value="NZ_JBHTJL010000009.1"/>
</dbReference>